<dbReference type="OrthoDB" id="9805575at2"/>
<evidence type="ECO:0000256" key="3">
    <source>
        <dbReference type="ARBA" id="ARBA00022833"/>
    </source>
</evidence>
<dbReference type="EMBL" id="NAAD01000032">
    <property type="protein sequence ID" value="ORJ54278.1"/>
    <property type="molecule type" value="Genomic_DNA"/>
</dbReference>
<evidence type="ECO:0000256" key="4">
    <source>
        <dbReference type="ARBA" id="ARBA00023239"/>
    </source>
</evidence>
<evidence type="ECO:0000313" key="6">
    <source>
        <dbReference type="EMBL" id="ORJ54278.1"/>
    </source>
</evidence>
<comment type="caution">
    <text evidence="6">The sequence shown here is derived from an EMBL/GenBank/DDBJ whole genome shotgun (WGS) entry which is preliminary data.</text>
</comment>
<comment type="similarity">
    <text evidence="1">Belongs to the Gfa family.</text>
</comment>
<keyword evidence="3" id="KW-0862">Zinc</keyword>
<dbReference type="SUPFAM" id="SSF51316">
    <property type="entry name" value="Mss4-like"/>
    <property type="match status" value="1"/>
</dbReference>
<protein>
    <recommendedName>
        <fullName evidence="5">CENP-V/GFA domain-containing protein</fullName>
    </recommendedName>
</protein>
<dbReference type="STRING" id="1969733.B5V00_15805"/>
<sequence length="136" mass="15311">MSEPITGRCACGAIHYRITTRIRQAVNCHCSMCRSHNGSAFTSYAVLPGRYFELLDNEHKLTDYGFSERVHKHFCSVCGTPLFNTNSRYPDYRMVFLGTLDDAGAVMPNANIFCSSRLGWVREIDAIPSFNEAFGK</sequence>
<dbReference type="InterPro" id="IPR011057">
    <property type="entry name" value="Mss4-like_sf"/>
</dbReference>
<feature type="domain" description="CENP-V/GFA" evidence="5">
    <location>
        <begin position="5"/>
        <end position="130"/>
    </location>
</feature>
<evidence type="ECO:0000259" key="5">
    <source>
        <dbReference type="PROSITE" id="PS51891"/>
    </source>
</evidence>
<organism evidence="6 7">
    <name type="scientific">Geothermobacter hydrogeniphilus</name>
    <dbReference type="NCBI Taxonomy" id="1969733"/>
    <lineage>
        <taxon>Bacteria</taxon>
        <taxon>Pseudomonadati</taxon>
        <taxon>Thermodesulfobacteriota</taxon>
        <taxon>Desulfuromonadia</taxon>
        <taxon>Desulfuromonadales</taxon>
        <taxon>Geothermobacteraceae</taxon>
        <taxon>Geothermobacter</taxon>
    </lineage>
</organism>
<keyword evidence="7" id="KW-1185">Reference proteome</keyword>
<evidence type="ECO:0000256" key="1">
    <source>
        <dbReference type="ARBA" id="ARBA00005495"/>
    </source>
</evidence>
<dbReference type="Gene3D" id="3.90.1590.10">
    <property type="entry name" value="glutathione-dependent formaldehyde- activating enzyme (gfa)"/>
    <property type="match status" value="1"/>
</dbReference>
<dbReference type="RefSeq" id="WP_085011774.1">
    <property type="nucleotide sequence ID" value="NZ_NAAD01000032.1"/>
</dbReference>
<reference evidence="6 7" key="1">
    <citation type="submission" date="2017-03" db="EMBL/GenBank/DDBJ databases">
        <title>Genome sequence of Geothermobacter sp. EPR-M, Deep-Sea Iron Reducer.</title>
        <authorList>
            <person name="Tully B."/>
            <person name="Savalia P."/>
            <person name="Abuyen K."/>
            <person name="Baughan C."/>
            <person name="Romero E."/>
            <person name="Ronkowski C."/>
            <person name="Torres B."/>
            <person name="Tremblay J."/>
            <person name="Trujillo A."/>
            <person name="Tyler M."/>
            <person name="Perez-Rodriguez I."/>
            <person name="Amend J."/>
        </authorList>
    </citation>
    <scope>NUCLEOTIDE SEQUENCE [LARGE SCALE GENOMIC DNA]</scope>
    <source>
        <strain evidence="6 7">EPR-M</strain>
    </source>
</reference>
<gene>
    <name evidence="6" type="ORF">B5V00_15805</name>
</gene>
<accession>A0A1X0XN57</accession>
<name>A0A1X0XN57_9BACT</name>
<proteinExistence type="inferred from homology"/>
<dbReference type="InterPro" id="IPR006913">
    <property type="entry name" value="CENP-V/GFA"/>
</dbReference>
<dbReference type="AlphaFoldDB" id="A0A1X0XN57"/>
<dbReference type="Proteomes" id="UP000193136">
    <property type="component" value="Unassembled WGS sequence"/>
</dbReference>
<evidence type="ECO:0000313" key="7">
    <source>
        <dbReference type="Proteomes" id="UP000193136"/>
    </source>
</evidence>
<dbReference type="GO" id="GO:0046872">
    <property type="term" value="F:metal ion binding"/>
    <property type="evidence" value="ECO:0007669"/>
    <property type="project" value="UniProtKB-KW"/>
</dbReference>
<dbReference type="PROSITE" id="PS51891">
    <property type="entry name" value="CENP_V_GFA"/>
    <property type="match status" value="1"/>
</dbReference>
<dbReference type="GO" id="GO:0016846">
    <property type="term" value="F:carbon-sulfur lyase activity"/>
    <property type="evidence" value="ECO:0007669"/>
    <property type="project" value="InterPro"/>
</dbReference>
<evidence type="ECO:0000256" key="2">
    <source>
        <dbReference type="ARBA" id="ARBA00022723"/>
    </source>
</evidence>
<keyword evidence="2" id="KW-0479">Metal-binding</keyword>
<keyword evidence="4" id="KW-0456">Lyase</keyword>
<dbReference type="Pfam" id="PF04828">
    <property type="entry name" value="GFA"/>
    <property type="match status" value="1"/>
</dbReference>
<dbReference type="PANTHER" id="PTHR33337">
    <property type="entry name" value="GFA DOMAIN-CONTAINING PROTEIN"/>
    <property type="match status" value="1"/>
</dbReference>
<dbReference type="PANTHER" id="PTHR33337:SF40">
    <property type="entry name" value="CENP-V_GFA DOMAIN-CONTAINING PROTEIN-RELATED"/>
    <property type="match status" value="1"/>
</dbReference>